<feature type="chain" id="PRO_5038394250" evidence="1">
    <location>
        <begin position="21"/>
        <end position="288"/>
    </location>
</feature>
<dbReference type="AlphaFoldDB" id="A0A9D1FXA7"/>
<accession>A0A9D1FXA7</accession>
<gene>
    <name evidence="2" type="ORF">IAD41_09570</name>
</gene>
<evidence type="ECO:0000256" key="1">
    <source>
        <dbReference type="SAM" id="SignalP"/>
    </source>
</evidence>
<comment type="caution">
    <text evidence="2">The sequence shown here is derived from an EMBL/GenBank/DDBJ whole genome shotgun (WGS) entry which is preliminary data.</text>
</comment>
<reference evidence="2" key="1">
    <citation type="submission" date="2020-10" db="EMBL/GenBank/DDBJ databases">
        <authorList>
            <person name="Gilroy R."/>
        </authorList>
    </citation>
    <scope>NUCLEOTIDE SEQUENCE</scope>
    <source>
        <strain evidence="2">CHK152-2994</strain>
    </source>
</reference>
<sequence length="288" mass="32781">MKRAGFVLAFLIILGLPVFAGEVKPAEEVKLPQIFIWAIPEDEDGAVTTEKQTKKSKKNEETKEDDVIELIPEEEPIVLKTTTLKGYAEYAEGADDILYMDDHTKFVLNIKTPEQMASQQFSDTKKIVPDMKNIYSISKFKGEEYSVSPASRDIVFKDGNWSLGTSFDAETTNLTQLENTTSLFAKYEKKYFSLSSKYKKNNMTVTQIQTDNFSVIPELKFNDIFAIQDVLSTDITRNRRSSELVLSINPLGKKDVDRMRFNLGAKHTYDVNSGNSWSQLEFTTKFKL</sequence>
<dbReference type="Proteomes" id="UP000824139">
    <property type="component" value="Unassembled WGS sequence"/>
</dbReference>
<reference evidence="2" key="2">
    <citation type="journal article" date="2021" name="PeerJ">
        <title>Extensive microbial diversity within the chicken gut microbiome revealed by metagenomics and culture.</title>
        <authorList>
            <person name="Gilroy R."/>
            <person name="Ravi A."/>
            <person name="Getino M."/>
            <person name="Pursley I."/>
            <person name="Horton D.L."/>
            <person name="Alikhan N.F."/>
            <person name="Baker D."/>
            <person name="Gharbi K."/>
            <person name="Hall N."/>
            <person name="Watson M."/>
            <person name="Adriaenssens E.M."/>
            <person name="Foster-Nyarko E."/>
            <person name="Jarju S."/>
            <person name="Secka A."/>
            <person name="Antonio M."/>
            <person name="Oren A."/>
            <person name="Chaudhuri R.R."/>
            <person name="La Ragione R."/>
            <person name="Hildebrand F."/>
            <person name="Pallen M.J."/>
        </authorList>
    </citation>
    <scope>NUCLEOTIDE SEQUENCE</scope>
    <source>
        <strain evidence="2">CHK152-2994</strain>
    </source>
</reference>
<protein>
    <submittedName>
        <fullName evidence="2">Uncharacterized protein</fullName>
    </submittedName>
</protein>
<keyword evidence="1" id="KW-0732">Signal</keyword>
<dbReference type="EMBL" id="DVJO01000210">
    <property type="protein sequence ID" value="HIS83837.1"/>
    <property type="molecule type" value="Genomic_DNA"/>
</dbReference>
<organism evidence="2 3">
    <name type="scientific">Candidatus Scatenecus faecavium</name>
    <dbReference type="NCBI Taxonomy" id="2840915"/>
    <lineage>
        <taxon>Bacteria</taxon>
        <taxon>Candidatus Scatenecus</taxon>
    </lineage>
</organism>
<evidence type="ECO:0000313" key="2">
    <source>
        <dbReference type="EMBL" id="HIS83837.1"/>
    </source>
</evidence>
<name>A0A9D1FXA7_9BACT</name>
<proteinExistence type="predicted"/>
<feature type="signal peptide" evidence="1">
    <location>
        <begin position="1"/>
        <end position="20"/>
    </location>
</feature>
<evidence type="ECO:0000313" key="3">
    <source>
        <dbReference type="Proteomes" id="UP000824139"/>
    </source>
</evidence>